<dbReference type="STRING" id="1798404.A3B92_03410"/>
<reference evidence="1 2" key="1">
    <citation type="journal article" date="2016" name="Nat. Commun.">
        <title>Thousands of microbial genomes shed light on interconnected biogeochemical processes in an aquifer system.</title>
        <authorList>
            <person name="Anantharaman K."/>
            <person name="Brown C.T."/>
            <person name="Hug L.A."/>
            <person name="Sharon I."/>
            <person name="Castelle C.J."/>
            <person name="Probst A.J."/>
            <person name="Thomas B.C."/>
            <person name="Singh A."/>
            <person name="Wilkins M.J."/>
            <person name="Karaoz U."/>
            <person name="Brodie E.L."/>
            <person name="Williams K.H."/>
            <person name="Hubbard S.S."/>
            <person name="Banfield J.F."/>
        </authorList>
    </citation>
    <scope>NUCLEOTIDE SEQUENCE [LARGE SCALE GENOMIC DNA]</scope>
</reference>
<protein>
    <submittedName>
        <fullName evidence="1">Uncharacterized protein</fullName>
    </submittedName>
</protein>
<proteinExistence type="predicted"/>
<dbReference type="AlphaFoldDB" id="A0A1G1ZGT6"/>
<evidence type="ECO:0000313" key="1">
    <source>
        <dbReference type="EMBL" id="OGY63808.1"/>
    </source>
</evidence>
<evidence type="ECO:0000313" key="2">
    <source>
        <dbReference type="Proteomes" id="UP000177960"/>
    </source>
</evidence>
<organism evidence="1 2">
    <name type="scientific">Candidatus Harrisonbacteria bacterium RIFCSPHIGHO2_02_FULL_42_16</name>
    <dbReference type="NCBI Taxonomy" id="1798404"/>
    <lineage>
        <taxon>Bacteria</taxon>
        <taxon>Candidatus Harrisoniibacteriota</taxon>
    </lineage>
</organism>
<gene>
    <name evidence="1" type="ORF">A3B92_03410</name>
</gene>
<name>A0A1G1ZGT6_9BACT</name>
<accession>A0A1G1ZGT6</accession>
<sequence>MILPSYGILKEAVNRSRADEYLAEILNKGLSVYENHFGQCYICQKTAKQIINSRIEDFFTGNPEDQACLDFLNSTAI</sequence>
<dbReference type="Proteomes" id="UP000177960">
    <property type="component" value="Unassembled WGS sequence"/>
</dbReference>
<dbReference type="EMBL" id="MHJG01000015">
    <property type="protein sequence ID" value="OGY63808.1"/>
    <property type="molecule type" value="Genomic_DNA"/>
</dbReference>
<comment type="caution">
    <text evidence="1">The sequence shown here is derived from an EMBL/GenBank/DDBJ whole genome shotgun (WGS) entry which is preliminary data.</text>
</comment>